<feature type="region of interest" description="Disordered" evidence="10">
    <location>
        <begin position="2509"/>
        <end position="2549"/>
    </location>
</feature>
<dbReference type="PANTHER" id="PTHR47968">
    <property type="entry name" value="CENTROMERE PROTEIN E"/>
    <property type="match status" value="1"/>
</dbReference>
<dbReference type="GO" id="GO:0008017">
    <property type="term" value="F:microtubule binding"/>
    <property type="evidence" value="ECO:0007669"/>
    <property type="project" value="InterPro"/>
</dbReference>
<keyword evidence="7" id="KW-0963">Cytoplasm</keyword>
<feature type="coiled-coil region" evidence="9">
    <location>
        <begin position="1408"/>
        <end position="1582"/>
    </location>
</feature>
<accession>A0A7M5X7X0</accession>
<dbReference type="SMART" id="SM00129">
    <property type="entry name" value="KISc"/>
    <property type="match status" value="1"/>
</dbReference>
<keyword evidence="6 8" id="KW-0505">Motor protein</keyword>
<dbReference type="PROSITE" id="PS00411">
    <property type="entry name" value="KINESIN_MOTOR_1"/>
    <property type="match status" value="1"/>
</dbReference>
<evidence type="ECO:0000313" key="12">
    <source>
        <dbReference type="EnsemblMetazoa" id="CLYHEMP018930.3"/>
    </source>
</evidence>
<reference evidence="12" key="1">
    <citation type="submission" date="2021-01" db="UniProtKB">
        <authorList>
            <consortium name="EnsemblMetazoa"/>
        </authorList>
    </citation>
    <scope>IDENTIFICATION</scope>
</reference>
<evidence type="ECO:0000256" key="4">
    <source>
        <dbReference type="ARBA" id="ARBA00022840"/>
    </source>
</evidence>
<dbReference type="PANTHER" id="PTHR47968:SF36">
    <property type="entry name" value="KINESIN HEAVY CHAIN ISOFORM X1"/>
    <property type="match status" value="1"/>
</dbReference>
<feature type="coiled-coil region" evidence="9">
    <location>
        <begin position="1628"/>
        <end position="1696"/>
    </location>
</feature>
<feature type="compositionally biased region" description="Low complexity" evidence="10">
    <location>
        <begin position="766"/>
        <end position="779"/>
    </location>
</feature>
<evidence type="ECO:0000256" key="7">
    <source>
        <dbReference type="ARBA" id="ARBA00023212"/>
    </source>
</evidence>
<dbReference type="InterPro" id="IPR027417">
    <property type="entry name" value="P-loop_NTPase"/>
</dbReference>
<feature type="coiled-coil region" evidence="9">
    <location>
        <begin position="633"/>
        <end position="660"/>
    </location>
</feature>
<dbReference type="InterPro" id="IPR019821">
    <property type="entry name" value="Kinesin_motor_CS"/>
</dbReference>
<keyword evidence="4 8" id="KW-0067">ATP-binding</keyword>
<dbReference type="GO" id="GO:0007018">
    <property type="term" value="P:microtubule-based movement"/>
    <property type="evidence" value="ECO:0007669"/>
    <property type="project" value="InterPro"/>
</dbReference>
<dbReference type="SUPFAM" id="SSF52540">
    <property type="entry name" value="P-loop containing nucleoside triphosphate hydrolases"/>
    <property type="match status" value="1"/>
</dbReference>
<feature type="coiled-coil region" evidence="9">
    <location>
        <begin position="2272"/>
        <end position="2397"/>
    </location>
</feature>
<keyword evidence="3 8" id="KW-0547">Nucleotide-binding</keyword>
<dbReference type="Pfam" id="PF00225">
    <property type="entry name" value="Kinesin"/>
    <property type="match status" value="2"/>
</dbReference>
<evidence type="ECO:0000256" key="2">
    <source>
        <dbReference type="ARBA" id="ARBA00022701"/>
    </source>
</evidence>
<evidence type="ECO:0000259" key="11">
    <source>
        <dbReference type="PROSITE" id="PS50067"/>
    </source>
</evidence>
<feature type="coiled-coil region" evidence="9">
    <location>
        <begin position="2013"/>
        <end position="2068"/>
    </location>
</feature>
<dbReference type="GO" id="GO:0005524">
    <property type="term" value="F:ATP binding"/>
    <property type="evidence" value="ECO:0007669"/>
    <property type="project" value="UniProtKB-UniRule"/>
</dbReference>
<sequence length="2549" mass="292515">MGTQYREESIQIVLNSTVDEENVEAHDEFEDDHSASIEGAKILSASMSSGRLSSRIPQPQFSRRASASAIMESSTRIESTTLDRLNASFDAAVKQQESSGRSDAPTAAGTKQRRNSLQRNHSMYERKSTLRQPVPVVEKIEDHPKDTSKLPKKSGLNPMLVKRHKSFSAGERPKVNKRSPVSNTLPVIEPAVQQDTLSVAPPSKKSINLKRRGTFHTLDIAKKEGIMSRRPGTKVTTVNDPGRVQVFVRLRPLNESEDLNKHPLAVTIADDENKQINLFDGKKDQLFQFDGVLPDHANNKEVYKNVAEPLVYSALSGFNGILMCYGQTGTGKTYSLMSNDGMSVRVMYQCFKVINCDQRHRYMVTCSYMQIYQEKIYDLLNETRTVELSLREHPKKGVYIENLTEYVVHSPEEVLNLLKVGRKRLVFAETKMNRVSSRSHAIIQLKILKERVGNDNPASRMASPSSYGMKTPDFYFSDDEESGHDSFAGSMNDTFETLRGDDDENEDVLGNLTDLEDGVTSVRGKIYICDLAGSERIKKTKASGERLSEAMHINSSLLELGNVIQALAEGNTHVPFRNSTLTRLLQEGLSGNCKTRLVVCVAPTVKDSHETKCSLLFGSRAMKVQVTAHVNYEVDYKKLAEALAAKLETLEQEWDIQKQEFISQLQGEIGHRRAISPNENTPSVKTDITQVRSLLVLELMTLQLFYNFQNHTQSHGTDDMMSTKAVLFSANNQDMMLRSMEGLLELLRDYVRDRAPARSSNKRNYSNQSSSGHSSVVTSPDYLDQGTPNDVMPNTLEPVASFLEHAQINKANSQETGTEKSFAQDTKTVSERLKRVVNTMIQLRETVNDKALRHLKDTFEASLQDSGKSIASLNTLDDVVSVLDQQKDLLSTFDSYDDVQSLESTLYYLLMDKSLLSSMILLRAQVGDLMEGWTSLPAGTGSDVKRLLEELTSERTARDKLQDELYSLQEESIMSEEKLKDVELELKAIRELKESLENKLHSFESKNETMGEQLSAMEREKDLLENRITEIDKKKEGLEACLKDSENNNARKERAMVDLKNEKVALDSLVATLKEEINMLEKERTRDVEDKRHIEEELEDLRDRNIILETEWSCCKEENSLLENELNALEEDKAYLEDEIGKYREDVKMLEEALSTLEAQAADYKKDIVALKNKEDRLIVSIRNEKDKFNKELNSLRQEMSTLRVERRRTQREISVSRADKSNTERAYNALKSQKDSLQDDVVSYKQEEKRLQREISSLKNDKAKLERDVNNLKSENIKLKNELQHVDKMKCDLKMLQKNEDRIASMFSIEKDRLVENLVHFKEKYNRMELDFNKICTEKDKLVKQLKRFENKHDESENSARRSQSQPTKASTPDNRTKNLKSAASMHGMLARRSVHSGEVSEVEGKVLDLQRRLAFFMAEKEDIQKELITTRERNTKLTDELKFLEDDTSKIQTLLSTLADEKSSLETKLNKASESRAILEKERDELKGVVTMAHKFTTELQHQLDSVTEQNRVLEVDHATLKESVNVLQNEAVILTNENKHIRMEFEKVDGDLNSTRSMVEEMNTKITDLKKKVKNANDNEFLLHDKLSNLETENVSLSQQVDVCHQEEDLLTKQLVFLHEKFNTLEKALHNIAENESDAEALEKVKELKMANSSLRSTINELKRELEAVVLDAECLKDEREEIEKLLQVDSKENLSQTGSLFDNICRLKTQVLKVKQEKIHIEEKMKLIEVQLISLGHKNETLEKDSVEKSSRLEQEKANYRQHIDKLQQQIEELVRERIQLEAEVEFLKKQNSELHRDIVIILDENSKLESELQDLEAEFGKQEQDLESATEETKLLLRQLCSAETQNLNLNMQQSTNQDDLERAQQQVQELQREKERLSEEHLSKDQQTKTLKDRLLMAELEISQLKSEHCMVESQRRTLARNLDAADQERALLKNELQGLARALSPLKKEVCEVVKKQHSLLDNNNNKDNVTDDRGCQDNNDEAVTEDNDDVIPKENEAGLDLPDEVNRMKEDLTSFNEEKSALEIEQGRLETRLKEIGDEKDDLRSKLRDLIQDLDESNKLASKENLSEMEDSIRMISSLMSDSETLDHEKVILSDDVTDAHYDNKILTIRVDNLNTELRSVQEDLSLATVDRLKLKDQWRQVKKHASHFYTNTEHNKGLKSLHRELDNLKTDLSSFEHEQKDLVSELANLNQQLVMAENNMANVSHFKHVIERHLRLYKDRNSRLESHLRVIHNDLIEMEAHRPKAPRKSAKVLLETINLHHYFSSLEDDLKNTEAQNKSLVEDQQDLKERCNALEQEKQVTTVSSEFIQDSMVGQHTFIAQLQKDKQTLAYEKERLQTKLSLFKDDKKRMLEDMQRLSRSLGATTRYNRELEAKLQSFKVDLSDFENRAHAHSDSRNGFDSIDGVAAKSTDYLCTMCREKVERKFLGISKNTQLLGDELLDCITDNLSLETAIFTFLEEKTYLEHEKYHLESDINHKYPSNNDHRDYVILQQNRRSRTYSSLSNHSEISNMTATTNQQLTPRQWSGSQLSIDSDISTVKR</sequence>
<evidence type="ECO:0000256" key="6">
    <source>
        <dbReference type="ARBA" id="ARBA00023175"/>
    </source>
</evidence>
<dbReference type="GO" id="GO:0005874">
    <property type="term" value="C:microtubule"/>
    <property type="evidence" value="ECO:0007669"/>
    <property type="project" value="UniProtKB-KW"/>
</dbReference>
<feature type="binding site" evidence="8">
    <location>
        <begin position="326"/>
        <end position="333"/>
    </location>
    <ligand>
        <name>ATP</name>
        <dbReference type="ChEBI" id="CHEBI:30616"/>
    </ligand>
</feature>
<keyword evidence="7" id="KW-0206">Cytoskeleton</keyword>
<keyword evidence="13" id="KW-1185">Reference proteome</keyword>
<feature type="compositionally biased region" description="Basic and acidic residues" evidence="10">
    <location>
        <begin position="1351"/>
        <end position="1361"/>
    </location>
</feature>
<evidence type="ECO:0000256" key="10">
    <source>
        <dbReference type="SAM" id="MobiDB-lite"/>
    </source>
</evidence>
<dbReference type="InterPro" id="IPR001752">
    <property type="entry name" value="Kinesin_motor_dom"/>
</dbReference>
<name>A0A7M5X7X0_9CNID</name>
<feature type="region of interest" description="Disordered" evidence="10">
    <location>
        <begin position="1351"/>
        <end position="1380"/>
    </location>
</feature>
<feature type="coiled-coil region" evidence="9">
    <location>
        <begin position="2112"/>
        <end position="2208"/>
    </location>
</feature>
<dbReference type="Gene3D" id="1.10.287.1490">
    <property type="match status" value="1"/>
</dbReference>
<feature type="region of interest" description="Disordered" evidence="10">
    <location>
        <begin position="755"/>
        <end position="795"/>
    </location>
</feature>
<feature type="coiled-coil region" evidence="9">
    <location>
        <begin position="1743"/>
        <end position="1949"/>
    </location>
</feature>
<dbReference type="EnsemblMetazoa" id="CLYHEMT018930.3">
    <property type="protein sequence ID" value="CLYHEMP018930.3"/>
    <property type="gene ID" value="CLYHEMG018930"/>
</dbReference>
<dbReference type="InterPro" id="IPR027640">
    <property type="entry name" value="Kinesin-like_fam"/>
</dbReference>
<evidence type="ECO:0000256" key="5">
    <source>
        <dbReference type="ARBA" id="ARBA00023054"/>
    </source>
</evidence>
<dbReference type="Proteomes" id="UP000594262">
    <property type="component" value="Unplaced"/>
</dbReference>
<proteinExistence type="inferred from homology"/>
<protein>
    <recommendedName>
        <fullName evidence="11">Kinesin motor domain-containing protein</fullName>
    </recommendedName>
</protein>
<organism evidence="12 13">
    <name type="scientific">Clytia hemisphaerica</name>
    <dbReference type="NCBI Taxonomy" id="252671"/>
    <lineage>
        <taxon>Eukaryota</taxon>
        <taxon>Metazoa</taxon>
        <taxon>Cnidaria</taxon>
        <taxon>Hydrozoa</taxon>
        <taxon>Hydroidolina</taxon>
        <taxon>Leptothecata</taxon>
        <taxon>Obeliida</taxon>
        <taxon>Clytiidae</taxon>
        <taxon>Clytia</taxon>
    </lineage>
</organism>
<evidence type="ECO:0000256" key="8">
    <source>
        <dbReference type="PROSITE-ProRule" id="PRU00283"/>
    </source>
</evidence>
<comment type="similarity">
    <text evidence="8">Belongs to the TRAFAC class myosin-kinesin ATPase superfamily. Kinesin family.</text>
</comment>
<evidence type="ECO:0000256" key="9">
    <source>
        <dbReference type="SAM" id="Coils"/>
    </source>
</evidence>
<comment type="subcellular location">
    <subcellularLocation>
        <location evidence="1">Cytoplasm</location>
        <location evidence="1">Cytoskeleton</location>
    </subcellularLocation>
</comment>
<dbReference type="CDD" id="cd00106">
    <property type="entry name" value="KISc"/>
    <property type="match status" value="1"/>
</dbReference>
<evidence type="ECO:0000256" key="3">
    <source>
        <dbReference type="ARBA" id="ARBA00022741"/>
    </source>
</evidence>
<keyword evidence="5 9" id="KW-0175">Coiled coil</keyword>
<dbReference type="Gene3D" id="3.40.850.10">
    <property type="entry name" value="Kinesin motor domain"/>
    <property type="match status" value="1"/>
</dbReference>
<dbReference type="GO" id="GO:0003777">
    <property type="term" value="F:microtubule motor activity"/>
    <property type="evidence" value="ECO:0007669"/>
    <property type="project" value="InterPro"/>
</dbReference>
<dbReference type="InterPro" id="IPR036961">
    <property type="entry name" value="Kinesin_motor_dom_sf"/>
</dbReference>
<evidence type="ECO:0000313" key="13">
    <source>
        <dbReference type="Proteomes" id="UP000594262"/>
    </source>
</evidence>
<dbReference type="PROSITE" id="PS50067">
    <property type="entry name" value="KINESIN_MOTOR_2"/>
    <property type="match status" value="1"/>
</dbReference>
<dbReference type="SUPFAM" id="SSF57997">
    <property type="entry name" value="Tropomyosin"/>
    <property type="match status" value="1"/>
</dbReference>
<feature type="domain" description="Kinesin motor" evidence="11">
    <location>
        <begin position="243"/>
        <end position="624"/>
    </location>
</feature>
<feature type="compositionally biased region" description="Polar residues" evidence="10">
    <location>
        <begin position="1362"/>
        <end position="1375"/>
    </location>
</feature>
<keyword evidence="2" id="KW-0493">Microtubule</keyword>
<dbReference type="OrthoDB" id="6020950at2759"/>
<dbReference type="PRINTS" id="PR00380">
    <property type="entry name" value="KINESINHEAVY"/>
</dbReference>
<evidence type="ECO:0000256" key="1">
    <source>
        <dbReference type="ARBA" id="ARBA00004245"/>
    </source>
</evidence>
<feature type="region of interest" description="Disordered" evidence="10">
    <location>
        <begin position="92"/>
        <end position="133"/>
    </location>
</feature>